<dbReference type="Gene3D" id="3.30.70.270">
    <property type="match status" value="1"/>
</dbReference>
<dbReference type="Proteomes" id="UP001251857">
    <property type="component" value="Unassembled WGS sequence"/>
</dbReference>
<evidence type="ECO:0000256" key="1">
    <source>
        <dbReference type="SAM" id="Phobius"/>
    </source>
</evidence>
<dbReference type="CDD" id="cd01948">
    <property type="entry name" value="EAL"/>
    <property type="match status" value="1"/>
</dbReference>
<proteinExistence type="predicted"/>
<evidence type="ECO:0000259" key="2">
    <source>
        <dbReference type="PROSITE" id="PS50883"/>
    </source>
</evidence>
<dbReference type="InterPro" id="IPR043128">
    <property type="entry name" value="Rev_trsase/Diguanyl_cyclase"/>
</dbReference>
<dbReference type="SMART" id="SM00267">
    <property type="entry name" value="GGDEF"/>
    <property type="match status" value="1"/>
</dbReference>
<sequence length="546" mass="58937">MGSNSGLFARNRAVLRTRVSRHAYLGLAIACLSVFVATLLTAWLDHGRISLATLAAAQQQSPTLWLLDLMPLVFAFWGQYVSVVMASEAGAMVMDQTESLRARARYLEAHAAQLSHRDELTGLATRNALLAELERLLAAPDHGPAVVGLLVLDLDGFREINDAFGVSAGDDILRVVSRRLGRVMPDAALSARLEGDCFAVMLPGLRDRDQLTDLAAAATRTLSAPCTVGDNRLNLFASIGAASYPSDSLDAESLLGHAMAAMYQAKRAGGHFVLHEARTEPLDPQMLSLTAELRSAIDRDELLLFLQPIVTADTRRLVGAECLVRWQHPRRGLLPPGEFVPRAERSGLIVPLSDWVMREALTIAANLRACGQDLRLSVNVSRRALTEPGFADLMTRYLAERAIPADRLMLELTEQTLMSDEPAGRAVMGQLQAAGVGVAIDDFGTGHSQLAYLKSLPVAQIKIDKSFVSDVTTSSTDFAIVRALVELAHALDIQVVAEGIEQETQAQALAGIGCDLLQGYLIGRPMPVDAFRAWIEQPAQSHSSAG</sequence>
<dbReference type="Gene3D" id="3.20.20.450">
    <property type="entry name" value="EAL domain"/>
    <property type="match status" value="1"/>
</dbReference>
<protein>
    <submittedName>
        <fullName evidence="4">Bifunctional diguanylate cyclase/phosphodiesterase</fullName>
        <ecNumber evidence="4">2.7.7.65</ecNumber>
        <ecNumber evidence="4">3.1.4.52</ecNumber>
    </submittedName>
</protein>
<evidence type="ECO:0000313" key="4">
    <source>
        <dbReference type="EMBL" id="MDT0634026.1"/>
    </source>
</evidence>
<dbReference type="InterPro" id="IPR035919">
    <property type="entry name" value="EAL_sf"/>
</dbReference>
<dbReference type="InterPro" id="IPR050706">
    <property type="entry name" value="Cyclic-di-GMP_PDE-like"/>
</dbReference>
<evidence type="ECO:0000313" key="5">
    <source>
        <dbReference type="Proteomes" id="UP001251857"/>
    </source>
</evidence>
<dbReference type="InterPro" id="IPR001633">
    <property type="entry name" value="EAL_dom"/>
</dbReference>
<keyword evidence="1" id="KW-1133">Transmembrane helix</keyword>
<dbReference type="PANTHER" id="PTHR33121">
    <property type="entry name" value="CYCLIC DI-GMP PHOSPHODIESTERASE PDEF"/>
    <property type="match status" value="1"/>
</dbReference>
<dbReference type="CDD" id="cd01949">
    <property type="entry name" value="GGDEF"/>
    <property type="match status" value="1"/>
</dbReference>
<gene>
    <name evidence="4" type="ORF">RM532_03545</name>
</gene>
<keyword evidence="1" id="KW-0812">Transmembrane</keyword>
<dbReference type="GO" id="GO:0052621">
    <property type="term" value="F:diguanylate cyclase activity"/>
    <property type="evidence" value="ECO:0007669"/>
    <property type="project" value="UniProtKB-EC"/>
</dbReference>
<keyword evidence="1" id="KW-0472">Membrane</keyword>
<dbReference type="SUPFAM" id="SSF141868">
    <property type="entry name" value="EAL domain-like"/>
    <property type="match status" value="1"/>
</dbReference>
<dbReference type="GO" id="GO:0071111">
    <property type="term" value="F:cyclic-guanylate-specific phosphodiesterase activity"/>
    <property type="evidence" value="ECO:0007669"/>
    <property type="project" value="UniProtKB-EC"/>
</dbReference>
<dbReference type="Pfam" id="PF00990">
    <property type="entry name" value="GGDEF"/>
    <property type="match status" value="1"/>
</dbReference>
<dbReference type="SUPFAM" id="SSF55073">
    <property type="entry name" value="Nucleotide cyclase"/>
    <property type="match status" value="1"/>
</dbReference>
<dbReference type="PANTHER" id="PTHR33121:SF79">
    <property type="entry name" value="CYCLIC DI-GMP PHOSPHODIESTERASE PDED-RELATED"/>
    <property type="match status" value="1"/>
</dbReference>
<dbReference type="PROSITE" id="PS50883">
    <property type="entry name" value="EAL"/>
    <property type="match status" value="1"/>
</dbReference>
<accession>A0ABU3BY24</accession>
<comment type="caution">
    <text evidence="4">The sequence shown here is derived from an EMBL/GenBank/DDBJ whole genome shotgun (WGS) entry which is preliminary data.</text>
</comment>
<dbReference type="RefSeq" id="WP_311651766.1">
    <property type="nucleotide sequence ID" value="NZ_JAVRIB010000003.1"/>
</dbReference>
<dbReference type="EMBL" id="JAVRIB010000003">
    <property type="protein sequence ID" value="MDT0634026.1"/>
    <property type="molecule type" value="Genomic_DNA"/>
</dbReference>
<dbReference type="InterPro" id="IPR000160">
    <property type="entry name" value="GGDEF_dom"/>
</dbReference>
<keyword evidence="4" id="KW-0808">Transferase</keyword>
<dbReference type="EC" id="2.7.7.65" evidence="4"/>
<organism evidence="4 5">
    <name type="scientific">Spectribacter hydrogenoxidans</name>
    <dbReference type="NCBI Taxonomy" id="3075608"/>
    <lineage>
        <taxon>Bacteria</taxon>
        <taxon>Pseudomonadati</taxon>
        <taxon>Pseudomonadota</taxon>
        <taxon>Gammaproteobacteria</taxon>
        <taxon>Salinisphaerales</taxon>
        <taxon>Salinisphaeraceae</taxon>
        <taxon>Spectribacter</taxon>
    </lineage>
</organism>
<dbReference type="SMART" id="SM00052">
    <property type="entry name" value="EAL"/>
    <property type="match status" value="1"/>
</dbReference>
<name>A0ABU3BY24_9GAMM</name>
<evidence type="ECO:0000259" key="3">
    <source>
        <dbReference type="PROSITE" id="PS50887"/>
    </source>
</evidence>
<dbReference type="EC" id="3.1.4.52" evidence="4"/>
<feature type="domain" description="GGDEF" evidence="3">
    <location>
        <begin position="145"/>
        <end position="278"/>
    </location>
</feature>
<keyword evidence="5" id="KW-1185">Reference proteome</keyword>
<feature type="domain" description="EAL" evidence="2">
    <location>
        <begin position="286"/>
        <end position="539"/>
    </location>
</feature>
<reference evidence="4 5" key="1">
    <citation type="submission" date="2023-09" db="EMBL/GenBank/DDBJ databases">
        <authorList>
            <person name="Rey-Velasco X."/>
        </authorList>
    </citation>
    <scope>NUCLEOTIDE SEQUENCE [LARGE SCALE GENOMIC DNA]</scope>
    <source>
        <strain evidence="4 5">W335</strain>
    </source>
</reference>
<dbReference type="Pfam" id="PF00563">
    <property type="entry name" value="EAL"/>
    <property type="match status" value="1"/>
</dbReference>
<dbReference type="NCBIfam" id="TIGR00254">
    <property type="entry name" value="GGDEF"/>
    <property type="match status" value="1"/>
</dbReference>
<keyword evidence="4" id="KW-0378">Hydrolase</keyword>
<feature type="transmembrane region" description="Helical" evidence="1">
    <location>
        <begin position="21"/>
        <end position="44"/>
    </location>
</feature>
<keyword evidence="4" id="KW-0548">Nucleotidyltransferase</keyword>
<dbReference type="PROSITE" id="PS50887">
    <property type="entry name" value="GGDEF"/>
    <property type="match status" value="1"/>
</dbReference>
<dbReference type="InterPro" id="IPR029787">
    <property type="entry name" value="Nucleotide_cyclase"/>
</dbReference>